<dbReference type="PANTHER" id="PTHR43649">
    <property type="entry name" value="ARABINOSE-BINDING PROTEIN-RELATED"/>
    <property type="match status" value="1"/>
</dbReference>
<dbReference type="InterPro" id="IPR006059">
    <property type="entry name" value="SBP"/>
</dbReference>
<reference evidence="1" key="1">
    <citation type="journal article" date="2015" name="Nature">
        <title>Complex archaea that bridge the gap between prokaryotes and eukaryotes.</title>
        <authorList>
            <person name="Spang A."/>
            <person name="Saw J.H."/>
            <person name="Jorgensen S.L."/>
            <person name="Zaremba-Niedzwiedzka K."/>
            <person name="Martijn J."/>
            <person name="Lind A.E."/>
            <person name="van Eijk R."/>
            <person name="Schleper C."/>
            <person name="Guy L."/>
            <person name="Ettema T.J."/>
        </authorList>
    </citation>
    <scope>NUCLEOTIDE SEQUENCE</scope>
</reference>
<proteinExistence type="predicted"/>
<dbReference type="Gene3D" id="3.40.190.10">
    <property type="entry name" value="Periplasmic binding protein-like II"/>
    <property type="match status" value="1"/>
</dbReference>
<name>A0A0F9B5R9_9ZZZZ</name>
<dbReference type="Pfam" id="PF01547">
    <property type="entry name" value="SBP_bac_1"/>
    <property type="match status" value="1"/>
</dbReference>
<feature type="non-terminal residue" evidence="1">
    <location>
        <position position="291"/>
    </location>
</feature>
<dbReference type="SUPFAM" id="SSF53850">
    <property type="entry name" value="Periplasmic binding protein-like II"/>
    <property type="match status" value="1"/>
</dbReference>
<dbReference type="InterPro" id="IPR050490">
    <property type="entry name" value="Bact_solute-bd_prot1"/>
</dbReference>
<evidence type="ECO:0008006" key="2">
    <source>
        <dbReference type="Google" id="ProtNLM"/>
    </source>
</evidence>
<comment type="caution">
    <text evidence="1">The sequence shown here is derived from an EMBL/GenBank/DDBJ whole genome shotgun (WGS) entry which is preliminary data.</text>
</comment>
<organism evidence="1">
    <name type="scientific">marine sediment metagenome</name>
    <dbReference type="NCBI Taxonomy" id="412755"/>
    <lineage>
        <taxon>unclassified sequences</taxon>
        <taxon>metagenomes</taxon>
        <taxon>ecological metagenomes</taxon>
    </lineage>
</organism>
<dbReference type="CDD" id="cd13585">
    <property type="entry name" value="PBP2_TMBP_like"/>
    <property type="match status" value="1"/>
</dbReference>
<accession>A0A0F9B5R9</accession>
<sequence length="291" mass="33724">MRRFIRTLVSMGLVVNLVLVLIGSQALAEKITLKWLDWEDVTQRQANSQIIQAFEWMHPDIKVEFVGYSGGLESQQKLLAQMVAGTAPDILTGWDHWTWTWADKNQLLDLKPYVKKYLTDEQISQFYPAIWNWFVYEGKRIAVPKYTSPMVLFYNVDAFKEAGLGYPHKDWTWDDLLNVSQKLTKKENGRVVRFGFQESVTLYRLVMWIWQNGGGIHPEGNRSICILDKPEAIEAMQFIRDLIWKYNVSPRPGQALTTATDEAQEANFMAGRVAMQEQGSWPMAYYPEQCK</sequence>
<gene>
    <name evidence="1" type="ORF">LCGC14_2489730</name>
</gene>
<dbReference type="PANTHER" id="PTHR43649:SF12">
    <property type="entry name" value="DIACETYLCHITOBIOSE BINDING PROTEIN DASA"/>
    <property type="match status" value="1"/>
</dbReference>
<dbReference type="EMBL" id="LAZR01039432">
    <property type="protein sequence ID" value="KKL17020.1"/>
    <property type="molecule type" value="Genomic_DNA"/>
</dbReference>
<protein>
    <recommendedName>
        <fullName evidence="2">Sugar ABC transporter substrate-binding protein</fullName>
    </recommendedName>
</protein>
<dbReference type="AlphaFoldDB" id="A0A0F9B5R9"/>
<evidence type="ECO:0000313" key="1">
    <source>
        <dbReference type="EMBL" id="KKL17020.1"/>
    </source>
</evidence>